<dbReference type="PROSITE" id="PS51257">
    <property type="entry name" value="PROKAR_LIPOPROTEIN"/>
    <property type="match status" value="1"/>
</dbReference>
<reference evidence="4 5" key="1">
    <citation type="submission" date="2015-05" db="EMBL/GenBank/DDBJ databases">
        <authorList>
            <person name="Tang B."/>
            <person name="Yu Y."/>
        </authorList>
    </citation>
    <scope>NUCLEOTIDE SEQUENCE [LARGE SCALE GENOMIC DNA]</scope>
    <source>
        <strain evidence="4 5">DSM 7029</strain>
    </source>
</reference>
<dbReference type="Pfam" id="PF07589">
    <property type="entry name" value="PEP-CTERM"/>
    <property type="match status" value="1"/>
</dbReference>
<accession>A0A0G3BLC2</accession>
<dbReference type="InterPro" id="IPR013424">
    <property type="entry name" value="Ice-binding_C"/>
</dbReference>
<keyword evidence="1" id="KW-0812">Transmembrane</keyword>
<keyword evidence="5" id="KW-1185">Reference proteome</keyword>
<sequence>MRLELHHLVASLGLACVLTSTPVAADTFPYSHNIENYGLGTPLTPSDEVELVGGAVDPIVGAIRWTFEFLVTADVGRITSSANWAATTDSADATRLEDVHIGLYKVDFQGGPPQPETLLFSFQDDGVTDGRGHASLDQPLPTFQDGFYRLAVTGTAFGNPDFSLTMNLPPVPEPATWALVLAGLAGVAGVARRRKSA</sequence>
<dbReference type="RefSeq" id="WP_047195638.1">
    <property type="nucleotide sequence ID" value="NZ_CP011371.1"/>
</dbReference>
<proteinExistence type="predicted"/>
<dbReference type="Proteomes" id="UP000035352">
    <property type="component" value="Chromosome"/>
</dbReference>
<dbReference type="NCBIfam" id="NF038126">
    <property type="entry name" value="PEP_CTERM_FxDxF"/>
    <property type="match status" value="1"/>
</dbReference>
<feature type="chain" id="PRO_5002551888" description="Ice-binding protein C-terminal domain-containing protein" evidence="2">
    <location>
        <begin position="26"/>
        <end position="197"/>
    </location>
</feature>
<keyword evidence="1" id="KW-1133">Transmembrane helix</keyword>
<dbReference type="AlphaFoldDB" id="A0A0G3BLC2"/>
<evidence type="ECO:0000259" key="3">
    <source>
        <dbReference type="Pfam" id="PF07589"/>
    </source>
</evidence>
<gene>
    <name evidence="4" type="ORF">AAW51_3526</name>
</gene>
<protein>
    <recommendedName>
        <fullName evidence="3">Ice-binding protein C-terminal domain-containing protein</fullName>
    </recommendedName>
</protein>
<keyword evidence="2" id="KW-0732">Signal</keyword>
<evidence type="ECO:0000313" key="4">
    <source>
        <dbReference type="EMBL" id="AKJ30217.1"/>
    </source>
</evidence>
<dbReference type="KEGG" id="pbh:AAW51_3526"/>
<feature type="domain" description="Ice-binding protein C-terminal" evidence="3">
    <location>
        <begin position="170"/>
        <end position="195"/>
    </location>
</feature>
<feature type="signal peptide" evidence="2">
    <location>
        <begin position="1"/>
        <end position="25"/>
    </location>
</feature>
<feature type="transmembrane region" description="Helical" evidence="1">
    <location>
        <begin position="174"/>
        <end position="191"/>
    </location>
</feature>
<name>A0A0G3BLC2_9BURK</name>
<evidence type="ECO:0000256" key="2">
    <source>
        <dbReference type="SAM" id="SignalP"/>
    </source>
</evidence>
<dbReference type="EMBL" id="CP011371">
    <property type="protein sequence ID" value="AKJ30217.1"/>
    <property type="molecule type" value="Genomic_DNA"/>
</dbReference>
<organism evidence="4 5">
    <name type="scientific">Caldimonas brevitalea</name>
    <dbReference type="NCBI Taxonomy" id="413882"/>
    <lineage>
        <taxon>Bacteria</taxon>
        <taxon>Pseudomonadati</taxon>
        <taxon>Pseudomonadota</taxon>
        <taxon>Betaproteobacteria</taxon>
        <taxon>Burkholderiales</taxon>
        <taxon>Sphaerotilaceae</taxon>
        <taxon>Caldimonas</taxon>
    </lineage>
</organism>
<dbReference type="NCBIfam" id="TIGR02595">
    <property type="entry name" value="PEP_CTERM"/>
    <property type="match status" value="1"/>
</dbReference>
<keyword evidence="1" id="KW-0472">Membrane</keyword>
<evidence type="ECO:0000313" key="5">
    <source>
        <dbReference type="Proteomes" id="UP000035352"/>
    </source>
</evidence>
<evidence type="ECO:0000256" key="1">
    <source>
        <dbReference type="SAM" id="Phobius"/>
    </source>
</evidence>